<sequence length="126" mass="13317">MGRPYTLATLAGLFGLTLLPFLAGVLQGQTAGWGRELLYAALTALLLASVWRGGVWSWRLTVALCMVAGVLVFIAGMFAGLVAWQGWAVSVGGLAYIACALLLVGHPAIRAFLDSRWAARGVGRRT</sequence>
<feature type="transmembrane region" description="Helical" evidence="1">
    <location>
        <begin position="37"/>
        <end position="55"/>
    </location>
</feature>
<organism evidence="2 3">
    <name type="scientific">Deinococcus reticulitermitis</name>
    <dbReference type="NCBI Taxonomy" id="856736"/>
    <lineage>
        <taxon>Bacteria</taxon>
        <taxon>Thermotogati</taxon>
        <taxon>Deinococcota</taxon>
        <taxon>Deinococci</taxon>
        <taxon>Deinococcales</taxon>
        <taxon>Deinococcaceae</taxon>
        <taxon>Deinococcus</taxon>
    </lineage>
</organism>
<keyword evidence="1" id="KW-0472">Membrane</keyword>
<accession>A0A1H6SZZ2</accession>
<gene>
    <name evidence="2" type="ORF">SAMN04488058_101366</name>
</gene>
<keyword evidence="1" id="KW-0812">Transmembrane</keyword>
<protein>
    <submittedName>
        <fullName evidence="2">Uncharacterized protein</fullName>
    </submittedName>
</protein>
<feature type="transmembrane region" description="Helical" evidence="1">
    <location>
        <begin position="62"/>
        <end position="87"/>
    </location>
</feature>
<keyword evidence="1" id="KW-1133">Transmembrane helix</keyword>
<feature type="transmembrane region" description="Helical" evidence="1">
    <location>
        <begin position="93"/>
        <end position="113"/>
    </location>
</feature>
<name>A0A1H6SZZ2_9DEIO</name>
<dbReference type="Proteomes" id="UP000199223">
    <property type="component" value="Unassembled WGS sequence"/>
</dbReference>
<proteinExistence type="predicted"/>
<keyword evidence="3" id="KW-1185">Reference proteome</keyword>
<evidence type="ECO:0000313" key="3">
    <source>
        <dbReference type="Proteomes" id="UP000199223"/>
    </source>
</evidence>
<dbReference type="EMBL" id="FNZA01000001">
    <property type="protein sequence ID" value="SEI69545.1"/>
    <property type="molecule type" value="Genomic_DNA"/>
</dbReference>
<reference evidence="3" key="1">
    <citation type="submission" date="2016-10" db="EMBL/GenBank/DDBJ databases">
        <authorList>
            <person name="Varghese N."/>
            <person name="Submissions S."/>
        </authorList>
    </citation>
    <scope>NUCLEOTIDE SEQUENCE [LARGE SCALE GENOMIC DNA]</scope>
    <source>
        <strain evidence="3">CGMCC 1.10218</strain>
    </source>
</reference>
<evidence type="ECO:0000313" key="2">
    <source>
        <dbReference type="EMBL" id="SEI69545.1"/>
    </source>
</evidence>
<dbReference type="STRING" id="856736.SAMN04488058_101366"/>
<dbReference type="AlphaFoldDB" id="A0A1H6SZZ2"/>
<evidence type="ECO:0000256" key="1">
    <source>
        <dbReference type="SAM" id="Phobius"/>
    </source>
</evidence>